<evidence type="ECO:0000256" key="2">
    <source>
        <dbReference type="ARBA" id="ARBA00022741"/>
    </source>
</evidence>
<dbReference type="SMART" id="SM00382">
    <property type="entry name" value="AAA"/>
    <property type="match status" value="1"/>
</dbReference>
<dbReference type="PANTHER" id="PTHR43067">
    <property type="entry name" value="OLIGOPEPTIDE/DIPEPTIDE ABC TRANSPORTER, ATPASE SUBUNIT"/>
    <property type="match status" value="1"/>
</dbReference>
<evidence type="ECO:0000256" key="1">
    <source>
        <dbReference type="ARBA" id="ARBA00022448"/>
    </source>
</evidence>
<sequence length="329" mass="34942">MTLASITNLSAHYTAGDQRFHALDDVALDVRPGQVLGVVGESGCGKSTMASVLSLNPGPSLRVTSGTLAIGGRDVDLTDTASHRALRGGTVALLPQGALNALNPTRRVGAMAHDILAAGDRRITRAESLRRTAARLEALELPPRVLRAYPHQLSGGMRQRVVTALATLRNPRLLVADEPSSALDVSSQRLLVDLLRRLVADGLVEGIVFITHDVALLSELADRIAVMYAGRVVEEAPAKDLVAAPRHPYAQALLASVLVPEPGTRGHRVTGIPGAPPDLRAPIPGCPFAPRCAHALDRCADERPPRLVIGERDDSCWRSAEAEEAAHVR</sequence>
<dbReference type="EMBL" id="FNGF01000002">
    <property type="protein sequence ID" value="SDK89581.1"/>
    <property type="molecule type" value="Genomic_DNA"/>
</dbReference>
<name>A0A1G9FMH2_9ACTN</name>
<dbReference type="GO" id="GO:0015833">
    <property type="term" value="P:peptide transport"/>
    <property type="evidence" value="ECO:0007669"/>
    <property type="project" value="InterPro"/>
</dbReference>
<dbReference type="InterPro" id="IPR027417">
    <property type="entry name" value="P-loop_NTPase"/>
</dbReference>
<dbReference type="InterPro" id="IPR013563">
    <property type="entry name" value="Oligopep_ABC_C"/>
</dbReference>
<dbReference type="SUPFAM" id="SSF52540">
    <property type="entry name" value="P-loop containing nucleoside triphosphate hydrolases"/>
    <property type="match status" value="1"/>
</dbReference>
<dbReference type="CDD" id="cd03257">
    <property type="entry name" value="ABC_NikE_OppD_transporters"/>
    <property type="match status" value="1"/>
</dbReference>
<dbReference type="Proteomes" id="UP000198662">
    <property type="component" value="Unassembled WGS sequence"/>
</dbReference>
<proteinExistence type="predicted"/>
<dbReference type="STRING" id="380244.SAMN05216298_1902"/>
<dbReference type="PROSITE" id="PS50893">
    <property type="entry name" value="ABC_TRANSPORTER_2"/>
    <property type="match status" value="1"/>
</dbReference>
<keyword evidence="3 5" id="KW-0067">ATP-binding</keyword>
<protein>
    <submittedName>
        <fullName evidence="5">Peptide/nickel transport system ATP-binding protein</fullName>
    </submittedName>
</protein>
<dbReference type="InterPro" id="IPR003439">
    <property type="entry name" value="ABC_transporter-like_ATP-bd"/>
</dbReference>
<keyword evidence="6" id="KW-1185">Reference proteome</keyword>
<evidence type="ECO:0000259" key="4">
    <source>
        <dbReference type="PROSITE" id="PS50893"/>
    </source>
</evidence>
<evidence type="ECO:0000256" key="3">
    <source>
        <dbReference type="ARBA" id="ARBA00022840"/>
    </source>
</evidence>
<dbReference type="InterPro" id="IPR003593">
    <property type="entry name" value="AAA+_ATPase"/>
</dbReference>
<keyword evidence="2" id="KW-0547">Nucleotide-binding</keyword>
<evidence type="ECO:0000313" key="5">
    <source>
        <dbReference type="EMBL" id="SDK89581.1"/>
    </source>
</evidence>
<keyword evidence="1" id="KW-0813">Transport</keyword>
<feature type="domain" description="ABC transporter" evidence="4">
    <location>
        <begin position="1"/>
        <end position="254"/>
    </location>
</feature>
<reference evidence="6" key="1">
    <citation type="submission" date="2016-10" db="EMBL/GenBank/DDBJ databases">
        <authorList>
            <person name="Varghese N."/>
            <person name="Submissions S."/>
        </authorList>
    </citation>
    <scope>NUCLEOTIDE SEQUENCE [LARGE SCALE GENOMIC DNA]</scope>
    <source>
        <strain evidence="6">CGMCC 4.3147</strain>
    </source>
</reference>
<dbReference type="NCBIfam" id="TIGR01727">
    <property type="entry name" value="oligo_HPY"/>
    <property type="match status" value="1"/>
</dbReference>
<dbReference type="OrthoDB" id="8481147at2"/>
<organism evidence="5 6">
    <name type="scientific">Glycomyces sambucus</name>
    <dbReference type="NCBI Taxonomy" id="380244"/>
    <lineage>
        <taxon>Bacteria</taxon>
        <taxon>Bacillati</taxon>
        <taxon>Actinomycetota</taxon>
        <taxon>Actinomycetes</taxon>
        <taxon>Glycomycetales</taxon>
        <taxon>Glycomycetaceae</taxon>
        <taxon>Glycomyces</taxon>
    </lineage>
</organism>
<dbReference type="AlphaFoldDB" id="A0A1G9FMH2"/>
<evidence type="ECO:0000313" key="6">
    <source>
        <dbReference type="Proteomes" id="UP000198662"/>
    </source>
</evidence>
<dbReference type="PANTHER" id="PTHR43067:SF3">
    <property type="entry name" value="MALTOSE ABC TRANSPORTER, ATP-BINDING PROTEIN"/>
    <property type="match status" value="1"/>
</dbReference>
<gene>
    <name evidence="5" type="ORF">SAMN05216298_1902</name>
</gene>
<dbReference type="GO" id="GO:0016887">
    <property type="term" value="F:ATP hydrolysis activity"/>
    <property type="evidence" value="ECO:0007669"/>
    <property type="project" value="InterPro"/>
</dbReference>
<dbReference type="Pfam" id="PF08352">
    <property type="entry name" value="oligo_HPY"/>
    <property type="match status" value="1"/>
</dbReference>
<accession>A0A1G9FMH2</accession>
<dbReference type="Gene3D" id="3.40.50.300">
    <property type="entry name" value="P-loop containing nucleotide triphosphate hydrolases"/>
    <property type="match status" value="1"/>
</dbReference>
<dbReference type="Pfam" id="PF00005">
    <property type="entry name" value="ABC_tran"/>
    <property type="match status" value="1"/>
</dbReference>
<dbReference type="RefSeq" id="WP_091046661.1">
    <property type="nucleotide sequence ID" value="NZ_FNGF01000002.1"/>
</dbReference>
<dbReference type="GO" id="GO:0005524">
    <property type="term" value="F:ATP binding"/>
    <property type="evidence" value="ECO:0007669"/>
    <property type="project" value="UniProtKB-KW"/>
</dbReference>